<evidence type="ECO:0000256" key="6">
    <source>
        <dbReference type="ARBA" id="ARBA00051722"/>
    </source>
</evidence>
<organism evidence="10 11">
    <name type="scientific">Cloeon dipterum</name>
    <dbReference type="NCBI Taxonomy" id="197152"/>
    <lineage>
        <taxon>Eukaryota</taxon>
        <taxon>Metazoa</taxon>
        <taxon>Ecdysozoa</taxon>
        <taxon>Arthropoda</taxon>
        <taxon>Hexapoda</taxon>
        <taxon>Insecta</taxon>
        <taxon>Pterygota</taxon>
        <taxon>Palaeoptera</taxon>
        <taxon>Ephemeroptera</taxon>
        <taxon>Pisciforma</taxon>
        <taxon>Baetidae</taxon>
        <taxon>Cloeon</taxon>
    </lineage>
</organism>
<dbReference type="InterPro" id="IPR013162">
    <property type="entry name" value="CD80_C2-set"/>
</dbReference>
<proteinExistence type="inferred from homology"/>
<dbReference type="Gene3D" id="2.60.40.10">
    <property type="entry name" value="Immunoglobulins"/>
    <property type="match status" value="1"/>
</dbReference>
<dbReference type="InterPro" id="IPR016130">
    <property type="entry name" value="Tyr_Pase_AS"/>
</dbReference>
<dbReference type="PRINTS" id="PR00700">
    <property type="entry name" value="PRTYPHPHTASE"/>
</dbReference>
<keyword evidence="7" id="KW-1133">Transmembrane helix</keyword>
<dbReference type="SUPFAM" id="SSF52799">
    <property type="entry name" value="(Phosphotyrosine protein) phosphatases II"/>
    <property type="match status" value="1"/>
</dbReference>
<dbReference type="InterPro" id="IPR003595">
    <property type="entry name" value="Tyr_Pase_cat"/>
</dbReference>
<dbReference type="SUPFAM" id="SSF48726">
    <property type="entry name" value="Immunoglobulin"/>
    <property type="match status" value="1"/>
</dbReference>
<dbReference type="Pfam" id="PF00102">
    <property type="entry name" value="Y_phosphatase"/>
    <property type="match status" value="1"/>
</dbReference>
<evidence type="ECO:0000256" key="4">
    <source>
        <dbReference type="ARBA" id="ARBA00022912"/>
    </source>
</evidence>
<evidence type="ECO:0000256" key="2">
    <source>
        <dbReference type="ARBA" id="ARBA00013064"/>
    </source>
</evidence>
<dbReference type="FunFam" id="3.90.190.10:FF:000102">
    <property type="entry name" value="Receptor-type tyrosine-protein phosphatase"/>
    <property type="match status" value="1"/>
</dbReference>
<evidence type="ECO:0000313" key="10">
    <source>
        <dbReference type="EMBL" id="CAB3362088.1"/>
    </source>
</evidence>
<sequence>MFTCIVTFKDILNETSMSTYVTVLDPPESINFTNLKDEYKLEEQINTTCTVTGGYPPPSVNVYLGEKKLQIAKHKTHQQFGKFASIQVTILEQAKIEDNGKVLQCITNQENSDMSKVAKKTIFVCFKPQPIKASRGVIQKEGLLEEFEWRINGARINHTKYQEYLTKENELKGSWRVRLNIRKFHANDTKIKLVLKAVNKCGMEEYEIKLNSASYWLYYLLGSLIVVLLIIAIIVSAIVFRNTQTPGSAKQNERQSISPPLQSLLRNLETILDECDSDNELCKLSVEFQALTLENLPSAEKQPGKYSAALDPLNRDKNRFKHILPYDSSRVKLKTPEGRASDYINASFIKGISGKTEYIAAQAPLPKTVSDFWHMIFDNDVCAIIMATNFQEKGLEKCCKYYPNAHCGARYGEISVECVAHKDFPHFSQSTFRVKGAREGANASWNVVHVHIKNWSDVEFPNRQSLIKFLANVREYIAFLDRKMILVHCSGGTGRTGTLIAMDILLQEIKAKDHCDVYSTISSLRKQRMNVVHTEAQYKFLHECLRDFILIEVDRRADSYHEGRTMNSSEYLMPSECSDYHIYDYPVFSQAKSKTNTTDERTYLKILEN</sequence>
<dbReference type="InterPro" id="IPR000242">
    <property type="entry name" value="PTP_cat"/>
</dbReference>
<name>A0A8S1BT47_9INSE</name>
<evidence type="ECO:0000256" key="5">
    <source>
        <dbReference type="ARBA" id="ARBA00023157"/>
    </source>
</evidence>
<comment type="caution">
    <text evidence="10">The sequence shown here is derived from an EMBL/GenBank/DDBJ whole genome shotgun (WGS) entry which is preliminary data.</text>
</comment>
<dbReference type="Gene3D" id="3.90.190.10">
    <property type="entry name" value="Protein tyrosine phosphatase superfamily"/>
    <property type="match status" value="1"/>
</dbReference>
<dbReference type="SMART" id="SM00194">
    <property type="entry name" value="PTPc"/>
    <property type="match status" value="1"/>
</dbReference>
<keyword evidence="11" id="KW-1185">Reference proteome</keyword>
<dbReference type="InterPro" id="IPR036179">
    <property type="entry name" value="Ig-like_dom_sf"/>
</dbReference>
<keyword evidence="7" id="KW-0812">Transmembrane</keyword>
<dbReference type="InterPro" id="IPR013783">
    <property type="entry name" value="Ig-like_fold"/>
</dbReference>
<evidence type="ECO:0000313" key="11">
    <source>
        <dbReference type="Proteomes" id="UP000494165"/>
    </source>
</evidence>
<keyword evidence="3" id="KW-0378">Hydrolase</keyword>
<keyword evidence="7" id="KW-0472">Membrane</keyword>
<evidence type="ECO:0000256" key="3">
    <source>
        <dbReference type="ARBA" id="ARBA00022801"/>
    </source>
</evidence>
<feature type="transmembrane region" description="Helical" evidence="7">
    <location>
        <begin position="216"/>
        <end position="240"/>
    </location>
</feature>
<dbReference type="InterPro" id="IPR050348">
    <property type="entry name" value="Protein-Tyr_Phosphatase"/>
</dbReference>
<keyword evidence="5" id="KW-1015">Disulfide bond</keyword>
<feature type="domain" description="Tyrosine specific protein phosphatases" evidence="9">
    <location>
        <begin position="464"/>
        <end position="539"/>
    </location>
</feature>
<gene>
    <name evidence="10" type="ORF">CLODIP_2_CD01720</name>
</gene>
<dbReference type="EMBL" id="CADEPI010000007">
    <property type="protein sequence ID" value="CAB3362088.1"/>
    <property type="molecule type" value="Genomic_DNA"/>
</dbReference>
<evidence type="ECO:0000256" key="1">
    <source>
        <dbReference type="ARBA" id="ARBA00009580"/>
    </source>
</evidence>
<dbReference type="OrthoDB" id="5854685at2759"/>
<dbReference type="PROSITE" id="PS00383">
    <property type="entry name" value="TYR_PHOSPHATASE_1"/>
    <property type="match status" value="1"/>
</dbReference>
<dbReference type="EC" id="3.1.3.48" evidence="2"/>
<reference evidence="10 11" key="1">
    <citation type="submission" date="2020-04" db="EMBL/GenBank/DDBJ databases">
        <authorList>
            <person name="Alioto T."/>
            <person name="Alioto T."/>
            <person name="Gomez Garrido J."/>
        </authorList>
    </citation>
    <scope>NUCLEOTIDE SEQUENCE [LARGE SCALE GENOMIC DNA]</scope>
</reference>
<comment type="catalytic activity">
    <reaction evidence="6">
        <text>O-phospho-L-tyrosyl-[protein] + H2O = L-tyrosyl-[protein] + phosphate</text>
        <dbReference type="Rhea" id="RHEA:10684"/>
        <dbReference type="Rhea" id="RHEA-COMP:10136"/>
        <dbReference type="Rhea" id="RHEA-COMP:20101"/>
        <dbReference type="ChEBI" id="CHEBI:15377"/>
        <dbReference type="ChEBI" id="CHEBI:43474"/>
        <dbReference type="ChEBI" id="CHEBI:46858"/>
        <dbReference type="ChEBI" id="CHEBI:61978"/>
        <dbReference type="EC" id="3.1.3.48"/>
    </reaction>
</comment>
<dbReference type="PROSITE" id="PS50056">
    <property type="entry name" value="TYR_PHOSPHATASE_2"/>
    <property type="match status" value="1"/>
</dbReference>
<evidence type="ECO:0000259" key="8">
    <source>
        <dbReference type="PROSITE" id="PS50055"/>
    </source>
</evidence>
<protein>
    <recommendedName>
        <fullName evidence="2">protein-tyrosine-phosphatase</fullName>
        <ecNumber evidence="2">3.1.3.48</ecNumber>
    </recommendedName>
</protein>
<dbReference type="PROSITE" id="PS50055">
    <property type="entry name" value="TYR_PHOSPHATASE_PTP"/>
    <property type="match status" value="1"/>
</dbReference>
<comment type="similarity">
    <text evidence="1">Belongs to the protein-tyrosine phosphatase family.</text>
</comment>
<accession>A0A8S1BT47</accession>
<dbReference type="GO" id="GO:0008045">
    <property type="term" value="P:motor neuron axon guidance"/>
    <property type="evidence" value="ECO:0007669"/>
    <property type="project" value="TreeGrafter"/>
</dbReference>
<dbReference type="AlphaFoldDB" id="A0A8S1BT47"/>
<dbReference type="SMART" id="SM00404">
    <property type="entry name" value="PTPc_motif"/>
    <property type="match status" value="1"/>
</dbReference>
<evidence type="ECO:0000259" key="9">
    <source>
        <dbReference type="PROSITE" id="PS50056"/>
    </source>
</evidence>
<dbReference type="PANTHER" id="PTHR19134">
    <property type="entry name" value="RECEPTOR-TYPE TYROSINE-PROTEIN PHOSPHATASE"/>
    <property type="match status" value="1"/>
</dbReference>
<dbReference type="InterPro" id="IPR000387">
    <property type="entry name" value="Tyr_Pase_dom"/>
</dbReference>
<dbReference type="CDD" id="cd00047">
    <property type="entry name" value="PTPc"/>
    <property type="match status" value="1"/>
</dbReference>
<dbReference type="Proteomes" id="UP000494165">
    <property type="component" value="Unassembled WGS sequence"/>
</dbReference>
<feature type="domain" description="Tyrosine-protein phosphatase" evidence="8">
    <location>
        <begin position="284"/>
        <end position="548"/>
    </location>
</feature>
<dbReference type="Pfam" id="PF08205">
    <property type="entry name" value="C2-set_2"/>
    <property type="match status" value="1"/>
</dbReference>
<dbReference type="GO" id="GO:0004725">
    <property type="term" value="F:protein tyrosine phosphatase activity"/>
    <property type="evidence" value="ECO:0007669"/>
    <property type="project" value="UniProtKB-EC"/>
</dbReference>
<keyword evidence="4" id="KW-0904">Protein phosphatase</keyword>
<dbReference type="PANTHER" id="PTHR19134:SF562">
    <property type="entry name" value="PROTEIN-TYROSINE-PHOSPHATASE"/>
    <property type="match status" value="1"/>
</dbReference>
<evidence type="ECO:0000256" key="7">
    <source>
        <dbReference type="SAM" id="Phobius"/>
    </source>
</evidence>
<dbReference type="InterPro" id="IPR029021">
    <property type="entry name" value="Prot-tyrosine_phosphatase-like"/>
</dbReference>